<proteinExistence type="predicted"/>
<feature type="active site" description="Proton acceptor" evidence="4">
    <location>
        <position position="212"/>
    </location>
</feature>
<dbReference type="Gene3D" id="3.40.50.150">
    <property type="entry name" value="Vaccinia Virus protein VP39"/>
    <property type="match status" value="1"/>
</dbReference>
<keyword evidence="7" id="KW-1185">Reference proteome</keyword>
<sequence>MFDHLAARSLPVSELAKLTGTHQRALHRCLRGLAHFDLFAKEENSIFSLTDVSRHLTLESEFSLIPWHQFCQSAQSAKHQKKRAIWEQLLRTGKSIYQLGRGHLFYDYLREHQALAAAFDKGMESMSQVEVRDILQGFNFSASEHLTEIAGGNGALISGVLRRHDNMEGQLFDFPDVVNRIKPIPRLNTVSVDMQASLPEIPGDAMMKRILHSYCDEQAHKILRNVGQAMRSGNKLYIFELIEDNAINNPYIGIKNLQMLLVHGAPGESGGPGERTQAEFASLLSTAGFELVETQRLPSIDAVVAVRKQA</sequence>
<evidence type="ECO:0000256" key="4">
    <source>
        <dbReference type="PIRSR" id="PIRSR005739-1"/>
    </source>
</evidence>
<organism evidence="6 7">
    <name type="scientific">Candidatus Thiomargarita nelsonii</name>
    <dbReference type="NCBI Taxonomy" id="1003181"/>
    <lineage>
        <taxon>Bacteria</taxon>
        <taxon>Pseudomonadati</taxon>
        <taxon>Pseudomonadota</taxon>
        <taxon>Gammaproteobacteria</taxon>
        <taxon>Thiotrichales</taxon>
        <taxon>Thiotrichaceae</taxon>
        <taxon>Thiomargarita</taxon>
    </lineage>
</organism>
<dbReference type="Pfam" id="PF00891">
    <property type="entry name" value="Methyltransf_2"/>
    <property type="match status" value="1"/>
</dbReference>
<dbReference type="PANTHER" id="PTHR43712:SF2">
    <property type="entry name" value="O-METHYLTRANSFERASE CICE"/>
    <property type="match status" value="1"/>
</dbReference>
<dbReference type="AlphaFoldDB" id="A0A0A6NZN3"/>
<dbReference type="SUPFAM" id="SSF46785">
    <property type="entry name" value="Winged helix' DNA-binding domain"/>
    <property type="match status" value="1"/>
</dbReference>
<keyword evidence="2 6" id="KW-0808">Transferase</keyword>
<dbReference type="SUPFAM" id="SSF53335">
    <property type="entry name" value="S-adenosyl-L-methionine-dependent methyltransferases"/>
    <property type="match status" value="1"/>
</dbReference>
<dbReference type="EMBL" id="LUTY01000332">
    <property type="protein sequence ID" value="OAD23500.1"/>
    <property type="molecule type" value="Genomic_DNA"/>
</dbReference>
<dbReference type="InterPro" id="IPR001077">
    <property type="entry name" value="COMT_C"/>
</dbReference>
<dbReference type="PIRSF" id="PIRSF005739">
    <property type="entry name" value="O-mtase"/>
    <property type="match status" value="1"/>
</dbReference>
<accession>A0A0A6NZN3</accession>
<feature type="domain" description="O-methyltransferase C-terminal" evidence="5">
    <location>
        <begin position="93"/>
        <end position="290"/>
    </location>
</feature>
<reference evidence="6 7" key="1">
    <citation type="submission" date="2016-05" db="EMBL/GenBank/DDBJ databases">
        <title>Single-cell genome of chain-forming Candidatus Thiomargarita nelsonii and comparison to other large sulfur-oxidizing bacteria.</title>
        <authorList>
            <person name="Winkel M."/>
            <person name="Salman V."/>
            <person name="Woyke T."/>
            <person name="Schulz-Vogt H."/>
            <person name="Richter M."/>
            <person name="Flood B."/>
            <person name="Bailey J."/>
            <person name="Amann R."/>
            <person name="Mussmann M."/>
        </authorList>
    </citation>
    <scope>NUCLEOTIDE SEQUENCE [LARGE SCALE GENOMIC DNA]</scope>
    <source>
        <strain evidence="6 7">THI036</strain>
    </source>
</reference>
<dbReference type="GO" id="GO:0032259">
    <property type="term" value="P:methylation"/>
    <property type="evidence" value="ECO:0007669"/>
    <property type="project" value="UniProtKB-KW"/>
</dbReference>
<dbReference type="Gene3D" id="1.10.10.10">
    <property type="entry name" value="Winged helix-like DNA-binding domain superfamily/Winged helix DNA-binding domain"/>
    <property type="match status" value="1"/>
</dbReference>
<evidence type="ECO:0000256" key="3">
    <source>
        <dbReference type="ARBA" id="ARBA00022691"/>
    </source>
</evidence>
<dbReference type="InterPro" id="IPR029063">
    <property type="entry name" value="SAM-dependent_MTases_sf"/>
</dbReference>
<evidence type="ECO:0000256" key="2">
    <source>
        <dbReference type="ARBA" id="ARBA00022679"/>
    </source>
</evidence>
<comment type="caution">
    <text evidence="6">The sequence shown here is derived from an EMBL/GenBank/DDBJ whole genome shotgun (WGS) entry which is preliminary data.</text>
</comment>
<dbReference type="EC" id="2.1.1.-" evidence="6"/>
<dbReference type="PANTHER" id="PTHR43712">
    <property type="entry name" value="PUTATIVE (AFU_ORTHOLOGUE AFUA_4G14580)-RELATED"/>
    <property type="match status" value="1"/>
</dbReference>
<evidence type="ECO:0000259" key="5">
    <source>
        <dbReference type="Pfam" id="PF00891"/>
    </source>
</evidence>
<keyword evidence="3" id="KW-0949">S-adenosyl-L-methionine</keyword>
<dbReference type="Gene3D" id="1.10.287.1350">
    <property type="match status" value="1"/>
</dbReference>
<dbReference type="InterPro" id="IPR016461">
    <property type="entry name" value="COMT-like"/>
</dbReference>
<protein>
    <submittedName>
        <fullName evidence="6">O-methyltransferase, family 2 domain protein</fullName>
        <ecNumber evidence="6">2.1.1.-</ecNumber>
    </submittedName>
</protein>
<dbReference type="GO" id="GO:0008171">
    <property type="term" value="F:O-methyltransferase activity"/>
    <property type="evidence" value="ECO:0007669"/>
    <property type="project" value="InterPro"/>
</dbReference>
<evidence type="ECO:0000313" key="7">
    <source>
        <dbReference type="Proteomes" id="UP000076962"/>
    </source>
</evidence>
<dbReference type="Proteomes" id="UP000076962">
    <property type="component" value="Unassembled WGS sequence"/>
</dbReference>
<dbReference type="InterPro" id="IPR036388">
    <property type="entry name" value="WH-like_DNA-bd_sf"/>
</dbReference>
<name>A0A0A6NZN3_9GAMM</name>
<dbReference type="PROSITE" id="PS51683">
    <property type="entry name" value="SAM_OMT_II"/>
    <property type="match status" value="1"/>
</dbReference>
<dbReference type="InterPro" id="IPR036390">
    <property type="entry name" value="WH_DNA-bd_sf"/>
</dbReference>
<evidence type="ECO:0000313" key="6">
    <source>
        <dbReference type="EMBL" id="OAD23500.1"/>
    </source>
</evidence>
<gene>
    <name evidence="6" type="ORF">THIOM_000667</name>
</gene>
<keyword evidence="1 6" id="KW-0489">Methyltransferase</keyword>
<evidence type="ECO:0000256" key="1">
    <source>
        <dbReference type="ARBA" id="ARBA00022603"/>
    </source>
</evidence>